<reference evidence="7 8" key="1">
    <citation type="submission" date="2024-09" db="EMBL/GenBank/DDBJ databases">
        <authorList>
            <person name="Sun Q."/>
            <person name="Mori K."/>
        </authorList>
    </citation>
    <scope>NUCLEOTIDE SEQUENCE [LARGE SCALE GENOMIC DNA]</scope>
    <source>
        <strain evidence="7 8">CCM 7706</strain>
    </source>
</reference>
<feature type="domain" description="UDP-N-acetylglucosamine 2-epimerase" evidence="6">
    <location>
        <begin position="28"/>
        <end position="373"/>
    </location>
</feature>
<dbReference type="GO" id="GO:0008761">
    <property type="term" value="F:UDP-N-acetylglucosamine 2-epimerase activity"/>
    <property type="evidence" value="ECO:0007669"/>
    <property type="project" value="UniProtKB-EC"/>
</dbReference>
<gene>
    <name evidence="7" type="primary">wecB</name>
    <name evidence="7" type="ORF">ACFFJC_19190</name>
</gene>
<sequence length="379" mass="41047">MTSPAPLRVLLVFGTRPEAIKLFPVVHALKADPRFACVVCVSAQHRQMLDQVLAIAGIVPDHDLDVMQPDQTLDALTANLLTGLGRVMDEVKPDRVIVQGDTATAMAGALAAYYRKIPIDHVEAGLRSGNIHHPWPEEVNRKIIGAMASLHFAPTTTSQAALLRENVDPARVHVTGNTVIDALHWVTAAIARRPALASGLADLEARFAGRRIIGVTSHRRENFGEGMEQIARAIREVAARPDVAVIFPVHLNPNVRKVMNAALSGLDNVALVEPLDYPHFARLLAIADIMLTDSGGVQEEAPALGKPVLVMRETTERPEGVEAGTARLVGTDARRIVTELSTLLDDRNAYETMARAHNPFGDGHSARRIVELLANEIGH</sequence>
<dbReference type="SUPFAM" id="SSF53756">
    <property type="entry name" value="UDP-Glycosyltransferase/glycogen phosphorylase"/>
    <property type="match status" value="1"/>
</dbReference>
<keyword evidence="8" id="KW-1185">Reference proteome</keyword>
<dbReference type="InterPro" id="IPR029767">
    <property type="entry name" value="WecB-like"/>
</dbReference>
<protein>
    <recommendedName>
        <fullName evidence="4">UDP-N-acetylglucosamine 2-epimerase (non-hydrolyzing)</fullName>
        <ecNumber evidence="4">5.1.3.14</ecNumber>
    </recommendedName>
</protein>
<comment type="similarity">
    <text evidence="3 5">Belongs to the UDP-N-acetylglucosamine 2-epimerase family.</text>
</comment>
<name>A0ABV6D171_9SPHN</name>
<accession>A0ABV6D171</accession>
<dbReference type="Gene3D" id="3.40.50.2000">
    <property type="entry name" value="Glycogen Phosphorylase B"/>
    <property type="match status" value="2"/>
</dbReference>
<dbReference type="RefSeq" id="WP_379489015.1">
    <property type="nucleotide sequence ID" value="NZ_JBHLWK010000027.1"/>
</dbReference>
<dbReference type="Pfam" id="PF02350">
    <property type="entry name" value="Epimerase_2"/>
    <property type="match status" value="1"/>
</dbReference>
<evidence type="ECO:0000256" key="3">
    <source>
        <dbReference type="ARBA" id="ARBA00038209"/>
    </source>
</evidence>
<comment type="caution">
    <text evidence="7">The sequence shown here is derived from an EMBL/GenBank/DDBJ whole genome shotgun (WGS) entry which is preliminary data.</text>
</comment>
<dbReference type="InterPro" id="IPR003331">
    <property type="entry name" value="UDP_GlcNAc_Epimerase_2_dom"/>
</dbReference>
<evidence type="ECO:0000259" key="6">
    <source>
        <dbReference type="Pfam" id="PF02350"/>
    </source>
</evidence>
<dbReference type="EC" id="5.1.3.14" evidence="4"/>
<evidence type="ECO:0000256" key="5">
    <source>
        <dbReference type="RuleBase" id="RU003513"/>
    </source>
</evidence>
<dbReference type="EMBL" id="JBHLWK010000027">
    <property type="protein sequence ID" value="MFC0206395.1"/>
    <property type="molecule type" value="Genomic_DNA"/>
</dbReference>
<evidence type="ECO:0000313" key="8">
    <source>
        <dbReference type="Proteomes" id="UP001589798"/>
    </source>
</evidence>
<comment type="catalytic activity">
    <reaction evidence="2">
        <text>UDP-N-acetyl-alpha-D-glucosamine = UDP-N-acetyl-alpha-D-mannosamine</text>
        <dbReference type="Rhea" id="RHEA:17213"/>
        <dbReference type="ChEBI" id="CHEBI:57705"/>
        <dbReference type="ChEBI" id="CHEBI:68623"/>
        <dbReference type="EC" id="5.1.3.14"/>
    </reaction>
</comment>
<dbReference type="PANTHER" id="PTHR43174:SF2">
    <property type="entry name" value="UDP-N-ACETYLGLUCOSAMINE 2-EPIMERASE"/>
    <property type="match status" value="1"/>
</dbReference>
<evidence type="ECO:0000256" key="4">
    <source>
        <dbReference type="ARBA" id="ARBA00038858"/>
    </source>
</evidence>
<organism evidence="7 8">
    <name type="scientific">Novosphingobium soli</name>
    <dbReference type="NCBI Taxonomy" id="574956"/>
    <lineage>
        <taxon>Bacteria</taxon>
        <taxon>Pseudomonadati</taxon>
        <taxon>Pseudomonadota</taxon>
        <taxon>Alphaproteobacteria</taxon>
        <taxon>Sphingomonadales</taxon>
        <taxon>Sphingomonadaceae</taxon>
        <taxon>Novosphingobium</taxon>
    </lineage>
</organism>
<dbReference type="NCBIfam" id="TIGR00236">
    <property type="entry name" value="wecB"/>
    <property type="match status" value="1"/>
</dbReference>
<evidence type="ECO:0000256" key="2">
    <source>
        <dbReference type="ARBA" id="ARBA00036080"/>
    </source>
</evidence>
<proteinExistence type="inferred from homology"/>
<dbReference type="PANTHER" id="PTHR43174">
    <property type="entry name" value="UDP-N-ACETYLGLUCOSAMINE 2-EPIMERASE"/>
    <property type="match status" value="1"/>
</dbReference>
<evidence type="ECO:0000256" key="1">
    <source>
        <dbReference type="ARBA" id="ARBA00023235"/>
    </source>
</evidence>
<dbReference type="Proteomes" id="UP001589798">
    <property type="component" value="Unassembled WGS sequence"/>
</dbReference>
<evidence type="ECO:0000313" key="7">
    <source>
        <dbReference type="EMBL" id="MFC0206395.1"/>
    </source>
</evidence>
<keyword evidence="1 5" id="KW-0413">Isomerase</keyword>
<dbReference type="CDD" id="cd03786">
    <property type="entry name" value="GTB_UDP-GlcNAc_2-Epimerase"/>
    <property type="match status" value="1"/>
</dbReference>